<protein>
    <submittedName>
        <fullName evidence="2">Uncharacterized protein</fullName>
    </submittedName>
</protein>
<evidence type="ECO:0000313" key="2">
    <source>
        <dbReference type="EMBL" id="KAK2557229.1"/>
    </source>
</evidence>
<keyword evidence="1" id="KW-1133">Transmembrane helix</keyword>
<keyword evidence="1" id="KW-0812">Transmembrane</keyword>
<keyword evidence="3" id="KW-1185">Reference proteome</keyword>
<proteinExistence type="predicted"/>
<sequence length="105" mass="11459">MAKRFKQNKAFSCSDAFFDVTGKSLTTQLSTSLESCRNAHFFCTRFFEDFFAFTTFGFLGETALDILALLCLATFALAGLTGLTGSSGAFTGGPNNRLLSYEYRG</sequence>
<dbReference type="EMBL" id="JARQWQ010000051">
    <property type="protein sequence ID" value="KAK2557229.1"/>
    <property type="molecule type" value="Genomic_DNA"/>
</dbReference>
<comment type="caution">
    <text evidence="2">The sequence shown here is derived from an EMBL/GenBank/DDBJ whole genome shotgun (WGS) entry which is preliminary data.</text>
</comment>
<accession>A0AAD9Q9S3</accession>
<name>A0AAD9Q9S3_ACRCE</name>
<reference evidence="2" key="2">
    <citation type="journal article" date="2023" name="Science">
        <title>Genomic signatures of disease resistance in endangered staghorn corals.</title>
        <authorList>
            <person name="Vollmer S.V."/>
            <person name="Selwyn J.D."/>
            <person name="Despard B.A."/>
            <person name="Roesel C.L."/>
        </authorList>
    </citation>
    <scope>NUCLEOTIDE SEQUENCE</scope>
    <source>
        <strain evidence="2">K2</strain>
    </source>
</reference>
<feature type="transmembrane region" description="Helical" evidence="1">
    <location>
        <begin position="66"/>
        <end position="90"/>
    </location>
</feature>
<evidence type="ECO:0000313" key="3">
    <source>
        <dbReference type="Proteomes" id="UP001249851"/>
    </source>
</evidence>
<evidence type="ECO:0000256" key="1">
    <source>
        <dbReference type="SAM" id="Phobius"/>
    </source>
</evidence>
<gene>
    <name evidence="2" type="ORF">P5673_020717</name>
</gene>
<reference evidence="2" key="1">
    <citation type="journal article" date="2023" name="G3 (Bethesda)">
        <title>Whole genome assembly and annotation of the endangered Caribbean coral Acropora cervicornis.</title>
        <authorList>
            <person name="Selwyn J.D."/>
            <person name="Vollmer S.V."/>
        </authorList>
    </citation>
    <scope>NUCLEOTIDE SEQUENCE</scope>
    <source>
        <strain evidence="2">K2</strain>
    </source>
</reference>
<organism evidence="2 3">
    <name type="scientific">Acropora cervicornis</name>
    <name type="common">Staghorn coral</name>
    <dbReference type="NCBI Taxonomy" id="6130"/>
    <lineage>
        <taxon>Eukaryota</taxon>
        <taxon>Metazoa</taxon>
        <taxon>Cnidaria</taxon>
        <taxon>Anthozoa</taxon>
        <taxon>Hexacorallia</taxon>
        <taxon>Scleractinia</taxon>
        <taxon>Astrocoeniina</taxon>
        <taxon>Acroporidae</taxon>
        <taxon>Acropora</taxon>
    </lineage>
</organism>
<dbReference type="Proteomes" id="UP001249851">
    <property type="component" value="Unassembled WGS sequence"/>
</dbReference>
<keyword evidence="1" id="KW-0472">Membrane</keyword>
<dbReference type="AlphaFoldDB" id="A0AAD9Q9S3"/>